<proteinExistence type="predicted"/>
<dbReference type="InterPro" id="IPR000086">
    <property type="entry name" value="NUDIX_hydrolase_dom"/>
</dbReference>
<name>A0ABM9NJ32_9GAMM</name>
<dbReference type="GO" id="GO:0016787">
    <property type="term" value="F:hydrolase activity"/>
    <property type="evidence" value="ECO:0007669"/>
    <property type="project" value="UniProtKB-KW"/>
</dbReference>
<dbReference type="CDD" id="cd02883">
    <property type="entry name" value="NUDIX_Hydrolase"/>
    <property type="match status" value="1"/>
</dbReference>
<dbReference type="Pfam" id="PF00293">
    <property type="entry name" value="NUDIX"/>
    <property type="match status" value="1"/>
</dbReference>
<sequence length="420" mass="45200">MSDRPWDGGRPPDGLAEALADNWLGNPATVNRLVGGYVDRVGDLAARCWDEKKSGDWLAAELRREAEEMATIFTGGDPAYRAPAWNTAQLAGLATRARGLLTRWKNNGSGDYEIDPKNPVASLFYALGCQTLSAFKAASRGEDYPLPRAMAIITEALLGMPLGSLVESIDDDGNAGNDDDLAKGHVHGYVKRDGTTVTGYERADGKTGAAKAIAHPRRDERGQPVLIQHPDTPTGAESWSDPSVVAVFTPGSPVPDALNGIAVTPWKDHPVTLEGWDFITGTRGEFEEPKLPPLKGRKLAAGVMIEEPDGRVWVVSPTNGFGGYRNVFPKGTADPDLSVRGTALKEAYEETGLKVRLTGWVGDFPRTTSVMRLYRGVRIGGSPADMGWESQAVKLVPKARLADYLDAPADQTILEALKVK</sequence>
<dbReference type="InterPro" id="IPR015797">
    <property type="entry name" value="NUDIX_hydrolase-like_dom_sf"/>
</dbReference>
<dbReference type="PROSITE" id="PS51462">
    <property type="entry name" value="NUDIX"/>
    <property type="match status" value="1"/>
</dbReference>
<feature type="domain" description="Nudix hydrolase" evidence="1">
    <location>
        <begin position="296"/>
        <end position="419"/>
    </location>
</feature>
<dbReference type="Proteomes" id="UP001497493">
    <property type="component" value="Chromosome"/>
</dbReference>
<evidence type="ECO:0000313" key="3">
    <source>
        <dbReference type="Proteomes" id="UP001497493"/>
    </source>
</evidence>
<dbReference type="Gene3D" id="3.90.79.10">
    <property type="entry name" value="Nucleoside Triphosphate Pyrophosphohydrolase"/>
    <property type="match status" value="1"/>
</dbReference>
<keyword evidence="3" id="KW-1185">Reference proteome</keyword>
<evidence type="ECO:0000259" key="1">
    <source>
        <dbReference type="PROSITE" id="PS51462"/>
    </source>
</evidence>
<gene>
    <name evidence="2" type="ORF">MECH1_V1_1849</name>
</gene>
<dbReference type="SUPFAM" id="SSF55811">
    <property type="entry name" value="Nudix"/>
    <property type="match status" value="1"/>
</dbReference>
<evidence type="ECO:0000313" key="2">
    <source>
        <dbReference type="EMBL" id="CAL1240625.1"/>
    </source>
</evidence>
<reference evidence="2 3" key="1">
    <citation type="submission" date="2024-04" db="EMBL/GenBank/DDBJ databases">
        <authorList>
            <person name="Cremers G."/>
        </authorList>
    </citation>
    <scope>NUCLEOTIDE SEQUENCE [LARGE SCALE GENOMIC DNA]</scope>
    <source>
        <strain evidence="2">MeCH1-AG</strain>
    </source>
</reference>
<dbReference type="EMBL" id="OZ026884">
    <property type="protein sequence ID" value="CAL1240625.1"/>
    <property type="molecule type" value="Genomic_DNA"/>
</dbReference>
<accession>A0ABM9NJ32</accession>
<organism evidence="2 3">
    <name type="scientific">Candidatus Methylocalor cossyra</name>
    <dbReference type="NCBI Taxonomy" id="3108543"/>
    <lineage>
        <taxon>Bacteria</taxon>
        <taxon>Pseudomonadati</taxon>
        <taxon>Pseudomonadota</taxon>
        <taxon>Gammaproteobacteria</taxon>
        <taxon>Methylococcales</taxon>
        <taxon>Methylococcaceae</taxon>
        <taxon>Candidatus Methylocalor</taxon>
    </lineage>
</organism>
<dbReference type="RefSeq" id="WP_348757211.1">
    <property type="nucleotide sequence ID" value="NZ_OZ026884.1"/>
</dbReference>
<protein>
    <submittedName>
        <fullName evidence="2">Nudix hydrolase domain-containing protein</fullName>
    </submittedName>
</protein>
<keyword evidence="2" id="KW-0378">Hydrolase</keyword>